<feature type="non-terminal residue" evidence="1">
    <location>
        <position position="1"/>
    </location>
</feature>
<organism evidence="1">
    <name type="scientific">marine sediment metagenome</name>
    <dbReference type="NCBI Taxonomy" id="412755"/>
    <lineage>
        <taxon>unclassified sequences</taxon>
        <taxon>metagenomes</taxon>
        <taxon>ecological metagenomes</taxon>
    </lineage>
</organism>
<gene>
    <name evidence="1" type="ORF">LCGC14_1813190</name>
</gene>
<proteinExistence type="predicted"/>
<name>A0A0F9GKX8_9ZZZZ</name>
<evidence type="ECO:0000313" key="1">
    <source>
        <dbReference type="EMBL" id="KKL99559.1"/>
    </source>
</evidence>
<dbReference type="AlphaFoldDB" id="A0A0F9GKX8"/>
<sequence>YKQCKKMEKTKLLNNTKKGEFNNKEKVGNKIESLWGESSSVNNKSKYESKKLVIKLKTTGREKRKLLLKLESGSSTVHSSSYNIISELLKEFFNGTSSFE</sequence>
<protein>
    <submittedName>
        <fullName evidence="1">Uncharacterized protein</fullName>
    </submittedName>
</protein>
<reference evidence="1" key="1">
    <citation type="journal article" date="2015" name="Nature">
        <title>Complex archaea that bridge the gap between prokaryotes and eukaryotes.</title>
        <authorList>
            <person name="Spang A."/>
            <person name="Saw J.H."/>
            <person name="Jorgensen S.L."/>
            <person name="Zaremba-Niedzwiedzka K."/>
            <person name="Martijn J."/>
            <person name="Lind A.E."/>
            <person name="van Eijk R."/>
            <person name="Schleper C."/>
            <person name="Guy L."/>
            <person name="Ettema T.J."/>
        </authorList>
    </citation>
    <scope>NUCLEOTIDE SEQUENCE</scope>
</reference>
<accession>A0A0F9GKX8</accession>
<comment type="caution">
    <text evidence="1">The sequence shown here is derived from an EMBL/GenBank/DDBJ whole genome shotgun (WGS) entry which is preliminary data.</text>
</comment>
<dbReference type="EMBL" id="LAZR01017646">
    <property type="protein sequence ID" value="KKL99559.1"/>
    <property type="molecule type" value="Genomic_DNA"/>
</dbReference>